<protein>
    <recommendedName>
        <fullName evidence="5">NlpC/P60 domain-containing protein</fullName>
    </recommendedName>
</protein>
<dbReference type="AlphaFoldDB" id="A0A9E6Y1G0"/>
<accession>A0A9E6Y1G0</accession>
<reference evidence="3" key="1">
    <citation type="journal article" date="2022" name="Int. J. Syst. Evol. Microbiol.">
        <title>Pseudomonas aegrilactucae sp. nov. and Pseudomonas morbosilactucae sp. nov., pathogens causing bacterial rot of lettuce in Japan.</title>
        <authorList>
            <person name="Sawada H."/>
            <person name="Fujikawa T."/>
            <person name="Satou M."/>
        </authorList>
    </citation>
    <scope>NUCLEOTIDE SEQUENCE</scope>
    <source>
        <strain evidence="3">0166_1</strain>
    </source>
</reference>
<keyword evidence="2" id="KW-0732">Signal</keyword>
<gene>
    <name evidence="3" type="ORF">DSM104329_04288</name>
</gene>
<sequence length="199" mass="20294">MRARALTTSIVSVLCLAAFAVPASAATRQATTPAPAPAPVAGDTAGGASYDQATAPTPVMPSGRIIDGKAYPPADAPAEVQQAIWSANEIVGKPYKYGGGHARVVDTGYDCSGTVSYALLGGDLMDGTPLDSGSFMKWGESGAGSWVTVYTNPGHAFVVIAGMRLDTSAAGDPSGAKGPRWRPVLRSTKGFVARHPVGF</sequence>
<evidence type="ECO:0000313" key="3">
    <source>
        <dbReference type="EMBL" id="UGS37867.1"/>
    </source>
</evidence>
<dbReference type="EMBL" id="CP087164">
    <property type="protein sequence ID" value="UGS37867.1"/>
    <property type="molecule type" value="Genomic_DNA"/>
</dbReference>
<evidence type="ECO:0000256" key="1">
    <source>
        <dbReference type="SAM" id="MobiDB-lite"/>
    </source>
</evidence>
<proteinExistence type="predicted"/>
<dbReference type="KEGG" id="sbae:DSM104329_04288"/>
<dbReference type="InterPro" id="IPR038765">
    <property type="entry name" value="Papain-like_cys_pep_sf"/>
</dbReference>
<keyword evidence="4" id="KW-1185">Reference proteome</keyword>
<name>A0A9E6Y1G0_9ACTN</name>
<feature type="chain" id="PRO_5039507110" description="NlpC/P60 domain-containing protein" evidence="2">
    <location>
        <begin position="26"/>
        <end position="199"/>
    </location>
</feature>
<evidence type="ECO:0008006" key="5">
    <source>
        <dbReference type="Google" id="ProtNLM"/>
    </source>
</evidence>
<dbReference type="Proteomes" id="UP001162834">
    <property type="component" value="Chromosome"/>
</dbReference>
<feature type="compositionally biased region" description="Low complexity" evidence="1">
    <location>
        <begin position="28"/>
        <end position="48"/>
    </location>
</feature>
<feature type="signal peptide" evidence="2">
    <location>
        <begin position="1"/>
        <end position="25"/>
    </location>
</feature>
<dbReference type="SUPFAM" id="SSF54001">
    <property type="entry name" value="Cysteine proteinases"/>
    <property type="match status" value="1"/>
</dbReference>
<evidence type="ECO:0000256" key="2">
    <source>
        <dbReference type="SAM" id="SignalP"/>
    </source>
</evidence>
<evidence type="ECO:0000313" key="4">
    <source>
        <dbReference type="Proteomes" id="UP001162834"/>
    </source>
</evidence>
<dbReference type="Gene3D" id="3.90.1720.10">
    <property type="entry name" value="endopeptidase domain like (from Nostoc punctiforme)"/>
    <property type="match status" value="1"/>
</dbReference>
<feature type="region of interest" description="Disordered" evidence="1">
    <location>
        <begin position="28"/>
        <end position="66"/>
    </location>
</feature>
<organism evidence="3 4">
    <name type="scientific">Capillimicrobium parvum</name>
    <dbReference type="NCBI Taxonomy" id="2884022"/>
    <lineage>
        <taxon>Bacteria</taxon>
        <taxon>Bacillati</taxon>
        <taxon>Actinomycetota</taxon>
        <taxon>Thermoleophilia</taxon>
        <taxon>Solirubrobacterales</taxon>
        <taxon>Capillimicrobiaceae</taxon>
        <taxon>Capillimicrobium</taxon>
    </lineage>
</organism>